<evidence type="ECO:0000313" key="4">
    <source>
        <dbReference type="Proteomes" id="UP000242699"/>
    </source>
</evidence>
<keyword evidence="1" id="KW-0472">Membrane</keyword>
<dbReference type="AlphaFoldDB" id="A0A2T2X9I2"/>
<proteinExistence type="predicted"/>
<feature type="transmembrane region" description="Helical" evidence="1">
    <location>
        <begin position="6"/>
        <end position="27"/>
    </location>
</feature>
<evidence type="ECO:0000313" key="3">
    <source>
        <dbReference type="EMBL" id="PSR31106.1"/>
    </source>
</evidence>
<protein>
    <recommendedName>
        <fullName evidence="2">SHOCT domain-containing protein</fullName>
    </recommendedName>
</protein>
<comment type="caution">
    <text evidence="3">The sequence shown here is derived from an EMBL/GenBank/DDBJ whole genome shotgun (WGS) entry which is preliminary data.</text>
</comment>
<name>A0A2T2X9I2_9FIRM</name>
<dbReference type="EMBL" id="PXYT01000004">
    <property type="protein sequence ID" value="PSR31106.1"/>
    <property type="molecule type" value="Genomic_DNA"/>
</dbReference>
<accession>A0A2T2X9I2</accession>
<reference evidence="3 4" key="1">
    <citation type="journal article" date="2014" name="BMC Genomics">
        <title>Comparison of environmental and isolate Sulfobacillus genomes reveals diverse carbon, sulfur, nitrogen, and hydrogen metabolisms.</title>
        <authorList>
            <person name="Justice N.B."/>
            <person name="Norman A."/>
            <person name="Brown C.T."/>
            <person name="Singh A."/>
            <person name="Thomas B.C."/>
            <person name="Banfield J.F."/>
        </authorList>
    </citation>
    <scope>NUCLEOTIDE SEQUENCE [LARGE SCALE GENOMIC DNA]</scope>
    <source>
        <strain evidence="3">AMDSBA1</strain>
    </source>
</reference>
<feature type="domain" description="SHOCT" evidence="2">
    <location>
        <begin position="57"/>
        <end position="83"/>
    </location>
</feature>
<organism evidence="3 4">
    <name type="scientific">Sulfobacillus benefaciens</name>
    <dbReference type="NCBI Taxonomy" id="453960"/>
    <lineage>
        <taxon>Bacteria</taxon>
        <taxon>Bacillati</taxon>
        <taxon>Bacillota</taxon>
        <taxon>Clostridia</taxon>
        <taxon>Eubacteriales</taxon>
        <taxon>Clostridiales Family XVII. Incertae Sedis</taxon>
        <taxon>Sulfobacillus</taxon>
    </lineage>
</organism>
<dbReference type="Pfam" id="PF09851">
    <property type="entry name" value="SHOCT"/>
    <property type="match status" value="1"/>
</dbReference>
<dbReference type="Proteomes" id="UP000242699">
    <property type="component" value="Unassembled WGS sequence"/>
</dbReference>
<evidence type="ECO:0000256" key="1">
    <source>
        <dbReference type="SAM" id="Phobius"/>
    </source>
</evidence>
<dbReference type="InterPro" id="IPR018649">
    <property type="entry name" value="SHOCT"/>
</dbReference>
<keyword evidence="1" id="KW-1133">Transmembrane helix</keyword>
<sequence length="92" mass="10935">MPSREISTAIFNVFMFLLLWRFTIRLFQRPRRSRRWLTQNSSSYTALSPRAMSSPSPLEIAQDRYARGEIDAKEFEQIVDHLLKSRSPSQEW</sequence>
<keyword evidence="1" id="KW-0812">Transmembrane</keyword>
<evidence type="ECO:0000259" key="2">
    <source>
        <dbReference type="Pfam" id="PF09851"/>
    </source>
</evidence>
<gene>
    <name evidence="3" type="ORF">C7B43_03120</name>
</gene>